<name>A0A7I8D3X1_9FIRM</name>
<proteinExistence type="predicted"/>
<dbReference type="EMBL" id="AP023321">
    <property type="protein sequence ID" value="BCI60715.1"/>
    <property type="molecule type" value="Genomic_DNA"/>
</dbReference>
<evidence type="ECO:0000313" key="2">
    <source>
        <dbReference type="Proteomes" id="UP000593890"/>
    </source>
</evidence>
<evidence type="ECO:0000313" key="1">
    <source>
        <dbReference type="EMBL" id="BCI60715.1"/>
    </source>
</evidence>
<dbReference type="AlphaFoldDB" id="A0A7I8D3X1"/>
<sequence length="202" mass="22414">MAEKLTKRHQINSIPNVGFDGEANGCQTEKQSECPGCTDQLVQLTQKQLDDLINRAFAKGVRKGKRQMDSIKLPSQKPSAEDDVSQVSTLLHKARQQLLLGTIKQLASDLGISTKGTKVALKLADFSHCIQQDDVAEQSVKEILSQFLKEYPEFAREEMGDALSCNLQHRFNQLADTVGWGLPCIPIAMVDVPDRHSLEKRG</sequence>
<keyword evidence="2" id="KW-1185">Reference proteome</keyword>
<dbReference type="RefSeq" id="WP_099322127.1">
    <property type="nucleotide sequence ID" value="NZ_AP023321.1"/>
</dbReference>
<gene>
    <name evidence="1" type="ORF">C12CBH8_13540</name>
</gene>
<organism evidence="1 2">
    <name type="scientific">Solibaculum mannosilyticum</name>
    <dbReference type="NCBI Taxonomy" id="2780922"/>
    <lineage>
        <taxon>Bacteria</taxon>
        <taxon>Bacillati</taxon>
        <taxon>Bacillota</taxon>
        <taxon>Clostridia</taxon>
        <taxon>Eubacteriales</taxon>
        <taxon>Oscillospiraceae</taxon>
        <taxon>Solibaculum</taxon>
    </lineage>
</organism>
<reference evidence="2" key="1">
    <citation type="submission" date="2020-07" db="EMBL/GenBank/DDBJ databases">
        <title>Complete genome sequencing of Clostridia bacterium strain 12CBH8.</title>
        <authorList>
            <person name="Sakamoto M."/>
            <person name="Murakami T."/>
            <person name="Mori H."/>
        </authorList>
    </citation>
    <scope>NUCLEOTIDE SEQUENCE [LARGE SCALE GENOMIC DNA]</scope>
    <source>
        <strain evidence="2">12CBH8</strain>
    </source>
</reference>
<dbReference type="Proteomes" id="UP000593890">
    <property type="component" value="Chromosome"/>
</dbReference>
<dbReference type="KEGG" id="sman:C12CBH8_13540"/>
<protein>
    <submittedName>
        <fullName evidence="1">Uncharacterized protein</fullName>
    </submittedName>
</protein>
<accession>A0A7I8D3X1</accession>